<dbReference type="PRINTS" id="PR01438">
    <property type="entry name" value="UNVRSLSTRESS"/>
</dbReference>
<dbReference type="RefSeq" id="WP_382165343.1">
    <property type="nucleotide sequence ID" value="NZ_JBHTBR010000002.1"/>
</dbReference>
<comment type="caution">
    <text evidence="3">The sequence shown here is derived from an EMBL/GenBank/DDBJ whole genome shotgun (WGS) entry which is preliminary data.</text>
</comment>
<organism evidence="3 4">
    <name type="scientific">Hirschia litorea</name>
    <dbReference type="NCBI Taxonomy" id="1199156"/>
    <lineage>
        <taxon>Bacteria</taxon>
        <taxon>Pseudomonadati</taxon>
        <taxon>Pseudomonadota</taxon>
        <taxon>Alphaproteobacteria</taxon>
        <taxon>Hyphomonadales</taxon>
        <taxon>Hyphomonadaceae</taxon>
        <taxon>Hirschia</taxon>
    </lineage>
</organism>
<evidence type="ECO:0000259" key="2">
    <source>
        <dbReference type="Pfam" id="PF00582"/>
    </source>
</evidence>
<gene>
    <name evidence="3" type="ORF">ACFQS8_02355</name>
</gene>
<evidence type="ECO:0000313" key="4">
    <source>
        <dbReference type="Proteomes" id="UP001596492"/>
    </source>
</evidence>
<dbReference type="Pfam" id="PF00582">
    <property type="entry name" value="Usp"/>
    <property type="match status" value="2"/>
</dbReference>
<evidence type="ECO:0000256" key="1">
    <source>
        <dbReference type="ARBA" id="ARBA00008791"/>
    </source>
</evidence>
<dbReference type="CDD" id="cd00293">
    <property type="entry name" value="USP-like"/>
    <property type="match status" value="2"/>
</dbReference>
<name>A0ABW2IH70_9PROT</name>
<comment type="similarity">
    <text evidence="1">Belongs to the universal stress protein A family.</text>
</comment>
<keyword evidence="4" id="KW-1185">Reference proteome</keyword>
<accession>A0ABW2IH70</accession>
<reference evidence="4" key="1">
    <citation type="journal article" date="2019" name="Int. J. Syst. Evol. Microbiol.">
        <title>The Global Catalogue of Microorganisms (GCM) 10K type strain sequencing project: providing services to taxonomists for standard genome sequencing and annotation.</title>
        <authorList>
            <consortium name="The Broad Institute Genomics Platform"/>
            <consortium name="The Broad Institute Genome Sequencing Center for Infectious Disease"/>
            <person name="Wu L."/>
            <person name="Ma J."/>
        </authorList>
    </citation>
    <scope>NUCLEOTIDE SEQUENCE [LARGE SCALE GENOMIC DNA]</scope>
    <source>
        <strain evidence="4">CCUG 51308</strain>
    </source>
</reference>
<dbReference type="PANTHER" id="PTHR46268:SF6">
    <property type="entry name" value="UNIVERSAL STRESS PROTEIN UP12"/>
    <property type="match status" value="1"/>
</dbReference>
<dbReference type="SUPFAM" id="SSF52402">
    <property type="entry name" value="Adenine nucleotide alpha hydrolases-like"/>
    <property type="match status" value="2"/>
</dbReference>
<sequence>MKLIALVDGSEYSHSVCDYAAWASLRLNAKLETLHVLDDRNNSAKLSNLSGNIGLGARTALMEELAEIDAQRSKLAQLMGRAILDDAVERIGEAGFADVETRLRHGDLVETVLSTEGDADCLILGKRGEAADFAKMHLGSNLERIVRASRKPILIASRKFKVPQSFMIAYDGGPSAEKAVESVCSSPLYTGLDCHLLCVTSPDNEALITKVKVAAEKLEILGGKVTTEITKGQPASIISERVTEKEIDLLVMGTYGHSKIRSLIIGSTTTELIRKCLIPVILYR</sequence>
<evidence type="ECO:0000313" key="3">
    <source>
        <dbReference type="EMBL" id="MFC7290444.1"/>
    </source>
</evidence>
<dbReference type="InterPro" id="IPR006016">
    <property type="entry name" value="UspA"/>
</dbReference>
<protein>
    <submittedName>
        <fullName evidence="3">Universal stress protein</fullName>
    </submittedName>
</protein>
<dbReference type="EMBL" id="JBHTBR010000002">
    <property type="protein sequence ID" value="MFC7290444.1"/>
    <property type="molecule type" value="Genomic_DNA"/>
</dbReference>
<dbReference type="PANTHER" id="PTHR46268">
    <property type="entry name" value="STRESS RESPONSE PROTEIN NHAX"/>
    <property type="match status" value="1"/>
</dbReference>
<proteinExistence type="inferred from homology"/>
<feature type="domain" description="UspA" evidence="2">
    <location>
        <begin position="209"/>
        <end position="284"/>
    </location>
</feature>
<feature type="domain" description="UspA" evidence="2">
    <location>
        <begin position="2"/>
        <end position="155"/>
    </location>
</feature>
<dbReference type="Gene3D" id="3.40.50.12370">
    <property type="match status" value="1"/>
</dbReference>
<dbReference type="Proteomes" id="UP001596492">
    <property type="component" value="Unassembled WGS sequence"/>
</dbReference>
<dbReference type="InterPro" id="IPR006015">
    <property type="entry name" value="Universal_stress_UspA"/>
</dbReference>